<evidence type="ECO:0000313" key="2">
    <source>
        <dbReference type="EMBL" id="GAM76081.1"/>
    </source>
</evidence>
<dbReference type="AlphaFoldDB" id="A0A0B8QBN7"/>
<dbReference type="PANTHER" id="PTHR43591:SF24">
    <property type="entry name" value="2-METHOXY-6-POLYPRENYL-1,4-BENZOQUINOL METHYLASE, MITOCHONDRIAL"/>
    <property type="match status" value="1"/>
</dbReference>
<organism evidence="2 3">
    <name type="scientific">Vibrio ishigakensis</name>
    <dbReference type="NCBI Taxonomy" id="1481914"/>
    <lineage>
        <taxon>Bacteria</taxon>
        <taxon>Pseudomonadati</taxon>
        <taxon>Pseudomonadota</taxon>
        <taxon>Gammaproteobacteria</taxon>
        <taxon>Vibrionales</taxon>
        <taxon>Vibrionaceae</taxon>
        <taxon>Vibrio</taxon>
    </lineage>
</organism>
<dbReference type="Gene3D" id="3.40.50.150">
    <property type="entry name" value="Vaccinia Virus protein VP39"/>
    <property type="match status" value="1"/>
</dbReference>
<dbReference type="PANTHER" id="PTHR43591">
    <property type="entry name" value="METHYLTRANSFERASE"/>
    <property type="match status" value="1"/>
</dbReference>
<gene>
    <name evidence="2" type="ORF">JCM19241_379</name>
</gene>
<dbReference type="STRING" id="1481914.JCM19241_379"/>
<name>A0A0B8QBN7_9VIBR</name>
<reference evidence="2 3" key="2">
    <citation type="submission" date="2015-01" db="EMBL/GenBank/DDBJ databases">
        <authorList>
            <consortium name="NBRP consortium"/>
            <person name="Sawabe T."/>
            <person name="Meirelles P."/>
            <person name="Feng G."/>
            <person name="Sayaka M."/>
            <person name="Hattori M."/>
            <person name="Ohkuma M."/>
        </authorList>
    </citation>
    <scope>NUCLEOTIDE SEQUENCE [LARGE SCALE GENOMIC DNA]</scope>
    <source>
        <strain evidence="3">JCM 19241</strain>
    </source>
</reference>
<reference evidence="2 3" key="1">
    <citation type="submission" date="2015-01" db="EMBL/GenBank/DDBJ databases">
        <title>Vibrio sp. C94 JCM 19241 whole genome shotgun sequence.</title>
        <authorList>
            <person name="Sawabe T."/>
            <person name="Meirelles P."/>
            <person name="Feng G."/>
            <person name="Sayaka M."/>
            <person name="Hattori M."/>
            <person name="Ohkuma M."/>
        </authorList>
    </citation>
    <scope>NUCLEOTIDE SEQUENCE [LARGE SCALE GENOMIC DNA]</scope>
    <source>
        <strain evidence="3">JCM 19241</strain>
    </source>
</reference>
<accession>A0A0B8QBN7</accession>
<dbReference type="Proteomes" id="UP000031666">
    <property type="component" value="Unassembled WGS sequence"/>
</dbReference>
<comment type="caution">
    <text evidence="2">The sequence shown here is derived from an EMBL/GenBank/DDBJ whole genome shotgun (WGS) entry which is preliminary data.</text>
</comment>
<feature type="domain" description="Methyltransferase" evidence="1">
    <location>
        <begin position="42"/>
        <end position="136"/>
    </location>
</feature>
<dbReference type="InterPro" id="IPR029063">
    <property type="entry name" value="SAM-dependent_MTases_sf"/>
</dbReference>
<dbReference type="CDD" id="cd02440">
    <property type="entry name" value="AdoMet_MTases"/>
    <property type="match status" value="1"/>
</dbReference>
<evidence type="ECO:0000313" key="3">
    <source>
        <dbReference type="Proteomes" id="UP000031666"/>
    </source>
</evidence>
<protein>
    <recommendedName>
        <fullName evidence="1">Methyltransferase domain-containing protein</fullName>
    </recommendedName>
</protein>
<dbReference type="EMBL" id="BBSC01000005">
    <property type="protein sequence ID" value="GAM76081.1"/>
    <property type="molecule type" value="Genomic_DNA"/>
</dbReference>
<dbReference type="SUPFAM" id="SSF53335">
    <property type="entry name" value="S-adenosyl-L-methionine-dependent methyltransferases"/>
    <property type="match status" value="1"/>
</dbReference>
<dbReference type="GO" id="GO:0008168">
    <property type="term" value="F:methyltransferase activity"/>
    <property type="evidence" value="ECO:0007669"/>
    <property type="project" value="TreeGrafter"/>
</dbReference>
<sequence length="251" mass="28652">MNDLDLLIQLHITQDRQGPGSEQDTMLAAKLAGLDGEKTLKIADIGCGTGTASLDLAKNLNCEVTSVDFLPEFIEKLKSRATETNVGDKITPVVGDMSDLPFEEESFDVLWSEGAVYNIGFETGIRDWRKYLKSGGTLVVSELTWLTEERPNEITEHWNREYPEVATAGEKIRQLEQHGYKLLGYFPLREASWNEEYYKPLQARYESLKAEYPDRLEAVQGFIDENEREIELYNKYKDFVSYGVYIAKKVD</sequence>
<evidence type="ECO:0000259" key="1">
    <source>
        <dbReference type="Pfam" id="PF13649"/>
    </source>
</evidence>
<dbReference type="Pfam" id="PF13649">
    <property type="entry name" value="Methyltransf_25"/>
    <property type="match status" value="1"/>
</dbReference>
<proteinExistence type="predicted"/>
<dbReference type="InterPro" id="IPR041698">
    <property type="entry name" value="Methyltransf_25"/>
</dbReference>